<keyword evidence="1" id="KW-0450">Lipoyl</keyword>
<dbReference type="SUPFAM" id="SSF51230">
    <property type="entry name" value="Single hybrid motif"/>
    <property type="match status" value="1"/>
</dbReference>
<dbReference type="EMBL" id="AZFK01000087">
    <property type="protein sequence ID" value="KRL87782.1"/>
    <property type="molecule type" value="Genomic_DNA"/>
</dbReference>
<evidence type="ECO:0000256" key="1">
    <source>
        <dbReference type="ARBA" id="ARBA00022823"/>
    </source>
</evidence>
<sequence length="78" mass="8663">MPKLSPKSDQYFFGTWEKQVGEHIQKGEVLFEVESEKVISEVPSEVTGVVAEQRVDEGATVKAGEVVGVVTVQMIERR</sequence>
<proteinExistence type="predicted"/>
<dbReference type="Pfam" id="PF00364">
    <property type="entry name" value="Biotin_lipoyl"/>
    <property type="match status" value="1"/>
</dbReference>
<evidence type="ECO:0000313" key="3">
    <source>
        <dbReference type="EMBL" id="KRL87782.1"/>
    </source>
</evidence>
<reference evidence="3 4" key="1">
    <citation type="journal article" date="2015" name="Genome Announc.">
        <title>Expanding the biotechnology potential of lactobacilli through comparative genomics of 213 strains and associated genera.</title>
        <authorList>
            <person name="Sun Z."/>
            <person name="Harris H.M."/>
            <person name="McCann A."/>
            <person name="Guo C."/>
            <person name="Argimon S."/>
            <person name="Zhang W."/>
            <person name="Yang X."/>
            <person name="Jeffery I.B."/>
            <person name="Cooney J.C."/>
            <person name="Kagawa T.F."/>
            <person name="Liu W."/>
            <person name="Song Y."/>
            <person name="Salvetti E."/>
            <person name="Wrobel A."/>
            <person name="Rasinkangas P."/>
            <person name="Parkhill J."/>
            <person name="Rea M.C."/>
            <person name="O'Sullivan O."/>
            <person name="Ritari J."/>
            <person name="Douillard F.P."/>
            <person name="Paul Ross R."/>
            <person name="Yang R."/>
            <person name="Briner A.E."/>
            <person name="Felis G.E."/>
            <person name="de Vos W.M."/>
            <person name="Barrangou R."/>
            <person name="Klaenhammer T.R."/>
            <person name="Caufield P.W."/>
            <person name="Cui Y."/>
            <person name="Zhang H."/>
            <person name="O'Toole P.W."/>
        </authorList>
    </citation>
    <scope>NUCLEOTIDE SEQUENCE [LARGE SCALE GENOMIC DNA]</scope>
    <source>
        <strain evidence="3 4">DSM 15946</strain>
    </source>
</reference>
<dbReference type="Proteomes" id="UP000050816">
    <property type="component" value="Unassembled WGS sequence"/>
</dbReference>
<dbReference type="CDD" id="cd06849">
    <property type="entry name" value="lipoyl_domain"/>
    <property type="match status" value="1"/>
</dbReference>
<organism evidence="3 4">
    <name type="scientific">Limosilactobacillus ingluviei DSM 15946</name>
    <dbReference type="NCBI Taxonomy" id="1423760"/>
    <lineage>
        <taxon>Bacteria</taxon>
        <taxon>Bacillati</taxon>
        <taxon>Bacillota</taxon>
        <taxon>Bacilli</taxon>
        <taxon>Lactobacillales</taxon>
        <taxon>Lactobacillaceae</taxon>
        <taxon>Limosilactobacillus</taxon>
    </lineage>
</organism>
<dbReference type="InterPro" id="IPR003016">
    <property type="entry name" value="2-oxoA_DH_lipoyl-BS"/>
</dbReference>
<dbReference type="AlphaFoldDB" id="A0A0R1U3A2"/>
<dbReference type="InterPro" id="IPR011053">
    <property type="entry name" value="Single_hybrid_motif"/>
</dbReference>
<dbReference type="Gene3D" id="2.40.50.100">
    <property type="match status" value="1"/>
</dbReference>
<dbReference type="PATRIC" id="fig|1423760.3.peg.909"/>
<protein>
    <recommendedName>
        <fullName evidence="2">Lipoyl-binding domain-containing protein</fullName>
    </recommendedName>
</protein>
<dbReference type="PROSITE" id="PS00189">
    <property type="entry name" value="LIPOYL"/>
    <property type="match status" value="1"/>
</dbReference>
<accession>A0A0R1U3A2</accession>
<gene>
    <name evidence="3" type="ORF">FC43_GL000884</name>
</gene>
<comment type="caution">
    <text evidence="3">The sequence shown here is derived from an EMBL/GenBank/DDBJ whole genome shotgun (WGS) entry which is preliminary data.</text>
</comment>
<name>A0A0R1U3A2_9LACO</name>
<dbReference type="PROSITE" id="PS50968">
    <property type="entry name" value="BIOTINYL_LIPOYL"/>
    <property type="match status" value="1"/>
</dbReference>
<feature type="domain" description="Lipoyl-binding" evidence="2">
    <location>
        <begin position="1"/>
        <end position="71"/>
    </location>
</feature>
<evidence type="ECO:0000313" key="4">
    <source>
        <dbReference type="Proteomes" id="UP000050816"/>
    </source>
</evidence>
<evidence type="ECO:0000259" key="2">
    <source>
        <dbReference type="PROSITE" id="PS50968"/>
    </source>
</evidence>
<dbReference type="InterPro" id="IPR000089">
    <property type="entry name" value="Biotin_lipoyl"/>
</dbReference>